<name>A0A814SYF1_ADIRI</name>
<evidence type="ECO:0000259" key="8">
    <source>
        <dbReference type="PROSITE" id="PS51366"/>
    </source>
</evidence>
<feature type="region of interest" description="Disordered" evidence="6">
    <location>
        <begin position="84"/>
        <end position="108"/>
    </location>
</feature>
<feature type="compositionally biased region" description="Polar residues" evidence="6">
    <location>
        <begin position="344"/>
        <end position="354"/>
    </location>
</feature>
<dbReference type="SMART" id="SM00543">
    <property type="entry name" value="MIF4G"/>
    <property type="match status" value="1"/>
</dbReference>
<dbReference type="PANTHER" id="PTHR23253:SF78">
    <property type="entry name" value="EUKARYOTIC TRANSLATION INITIATION FACTOR 4G1, ISOFORM B-RELATED"/>
    <property type="match status" value="1"/>
</dbReference>
<feature type="compositionally biased region" description="Low complexity" evidence="6">
    <location>
        <begin position="94"/>
        <end position="104"/>
    </location>
</feature>
<evidence type="ECO:0000256" key="5">
    <source>
        <dbReference type="ARBA" id="ARBA00022917"/>
    </source>
</evidence>
<gene>
    <name evidence="9" type="ORF">EDS130_LOCUS22703</name>
</gene>
<feature type="compositionally biased region" description="Low complexity" evidence="6">
    <location>
        <begin position="195"/>
        <end position="211"/>
    </location>
</feature>
<feature type="domain" description="W2" evidence="7">
    <location>
        <begin position="1054"/>
        <end position="1226"/>
    </location>
</feature>
<evidence type="ECO:0000256" key="2">
    <source>
        <dbReference type="ARBA" id="ARBA00022540"/>
    </source>
</evidence>
<feature type="compositionally biased region" description="Polar residues" evidence="6">
    <location>
        <begin position="762"/>
        <end position="796"/>
    </location>
</feature>
<feature type="compositionally biased region" description="Polar residues" evidence="6">
    <location>
        <begin position="720"/>
        <end position="729"/>
    </location>
</feature>
<dbReference type="GO" id="GO:0016281">
    <property type="term" value="C:eukaryotic translation initiation factor 4F complex"/>
    <property type="evidence" value="ECO:0007669"/>
    <property type="project" value="TreeGrafter"/>
</dbReference>
<dbReference type="InterPro" id="IPR016024">
    <property type="entry name" value="ARM-type_fold"/>
</dbReference>
<comment type="similarity">
    <text evidence="1">Belongs to the eukaryotic initiation factor 4G family.</text>
</comment>
<feature type="compositionally biased region" description="Low complexity" evidence="6">
    <location>
        <begin position="674"/>
        <end position="703"/>
    </location>
</feature>
<feature type="compositionally biased region" description="Basic and acidic residues" evidence="6">
    <location>
        <begin position="309"/>
        <end position="321"/>
    </location>
</feature>
<accession>A0A814SYF1</accession>
<dbReference type="InterPro" id="IPR003307">
    <property type="entry name" value="W2_domain"/>
</dbReference>
<keyword evidence="3" id="KW-0597">Phosphoprotein</keyword>
<sequence length="1228" mass="139290">MQTMNPEQAMYFQNLNDYPQHPNGRFTVNGQDYDSQIPNLYNQPGYYPQMPTVFQPRPMYMNQSYGPHGAFLYPNNLSNAQVPLIRPPNESQNTAPSATPSAAPSVPPNYRMPLFVPSQQTVPSQVYQPAPNQTSIPPYQTTTPIPTTPYFVSNSGQILSPISQPYVYSSQSSQVPEKRKRTPLAIVDPSSNQRVDTSSPSISVSSSVASNEVKKPFSDKKACVSVNGGSVTKTSQVDDHIQNDVDDKSSSGTNQNGVDDDNEQDCSELSEQYEIESSHSDIVNTHSSKIMVSQTKHLRTRIFYSRSARSDADNQLTDERLLSSSHVEPPQQTSSSEASEDILPTSTVTDSPQSKRLQYSIQELLSKRSAPLAQKRPTNLKFVREIETGKQKTVDATAQFIRDVRLILNKLTPQNRTILVEQLEKLELDRHERLEGMIDIIFSKAVEEPKYCSMYAELCDSFQKKQITVPNQNGQTTTISFRQVLLSRCQTRFENDYRVDINYDQRKADVDKITDEKLQKEEAENLEEALNKAKRRHFGNILFIGELFKLGMLTESIMYSCMENLLKDKTDEENLECLCRLLRTVGKTFDEKQQKPANKKAMAKTYHELNDIVQQNQISLRTRFMIQDLLELREAKWIPRMAEAKPVTIDEIHEQDRRKREQEERDRQQRADQYRNNAGGNNNYGSGNPPLYTGSRGSRGSGSKQQSNRQASDRTDKGFNVNSIRQYQSTDKKANAPQLNLKPQGVWGKASTTEKKSEDDQANANRTTKPLTTSIPSFRPQNMLFSKAVSNSTQRPPVNGLSRDNEEVNSSNTSMSNSREGSRAVSREQSRNASPDPSTAKRSATSSTENSQAFDEGKTQSRVHALTEEYTENYSDQHDRSVKEAIEDLTDFCTSNTDQQAIIIRELFTNVLEAKPRARKAIGHLLGCAFREKVISNDGFPTGFQMVVEAVPDYIVDIPFIWQYIGEILGAFMGVVESNMMLLKSILQSVPDDKSKQLFQYIIRYASEFSSKPQVQKSWESTGYSLNDLLKSNMVDSSFLNEYNWLSEQKESTSSTTSTSSSIAADPKLVQLFGKEDEECASVTNTNIQTYIQKHMNPASKYYIRNIVLSYLEARLVDRDEKQSIQDFIEKQNMNILCSIIETKPEDEIQAVYAIQNFVTKLGHPSKMAQLLFDKFYDADCVKEETFIQWLEHPDESERDGHDEIVKSTTGFFNWLRNAEPEEEDVKE</sequence>
<dbReference type="Pfam" id="PF02020">
    <property type="entry name" value="W2"/>
    <property type="match status" value="1"/>
</dbReference>
<dbReference type="Pfam" id="PF02847">
    <property type="entry name" value="MA3"/>
    <property type="match status" value="1"/>
</dbReference>
<dbReference type="Pfam" id="PF02854">
    <property type="entry name" value="MIF4G"/>
    <property type="match status" value="1"/>
</dbReference>
<evidence type="ECO:0000313" key="10">
    <source>
        <dbReference type="Proteomes" id="UP000663852"/>
    </source>
</evidence>
<evidence type="ECO:0000256" key="6">
    <source>
        <dbReference type="SAM" id="MobiDB-lite"/>
    </source>
</evidence>
<comment type="caution">
    <text evidence="9">The sequence shown here is derived from an EMBL/GenBank/DDBJ whole genome shotgun (WGS) entry which is preliminary data.</text>
</comment>
<dbReference type="GO" id="GO:0006417">
    <property type="term" value="P:regulation of translation"/>
    <property type="evidence" value="ECO:0007669"/>
    <property type="project" value="UniProtKB-KW"/>
</dbReference>
<dbReference type="EMBL" id="CAJNOJ010000120">
    <property type="protein sequence ID" value="CAF1152704.1"/>
    <property type="molecule type" value="Genomic_DNA"/>
</dbReference>
<dbReference type="OrthoDB" id="514777at2759"/>
<evidence type="ECO:0000259" key="7">
    <source>
        <dbReference type="PROSITE" id="PS51363"/>
    </source>
</evidence>
<dbReference type="InterPro" id="IPR003890">
    <property type="entry name" value="MIF4G-like_typ-3"/>
</dbReference>
<keyword evidence="4" id="KW-0810">Translation regulation</keyword>
<keyword evidence="2" id="KW-0396">Initiation factor</keyword>
<evidence type="ECO:0000256" key="1">
    <source>
        <dbReference type="ARBA" id="ARBA00005775"/>
    </source>
</evidence>
<feature type="compositionally biased region" description="Basic and acidic residues" evidence="6">
    <location>
        <begin position="236"/>
        <end position="249"/>
    </location>
</feature>
<dbReference type="PANTHER" id="PTHR23253">
    <property type="entry name" value="EUKARYOTIC TRANSLATION INITIATION FACTOR 4 GAMMA"/>
    <property type="match status" value="1"/>
</dbReference>
<feature type="compositionally biased region" description="Polar residues" evidence="6">
    <location>
        <begin position="808"/>
        <end position="819"/>
    </location>
</feature>
<evidence type="ECO:0000256" key="4">
    <source>
        <dbReference type="ARBA" id="ARBA00022845"/>
    </source>
</evidence>
<dbReference type="Gene3D" id="1.25.40.180">
    <property type="match status" value="3"/>
</dbReference>
<dbReference type="GO" id="GO:0003743">
    <property type="term" value="F:translation initiation factor activity"/>
    <property type="evidence" value="ECO:0007669"/>
    <property type="project" value="UniProtKB-KW"/>
</dbReference>
<proteinExistence type="inferred from homology"/>
<feature type="region of interest" description="Disordered" evidence="6">
    <location>
        <begin position="170"/>
        <end position="211"/>
    </location>
</feature>
<dbReference type="AlphaFoldDB" id="A0A814SYF1"/>
<organism evidence="9 10">
    <name type="scientific">Adineta ricciae</name>
    <name type="common">Rotifer</name>
    <dbReference type="NCBI Taxonomy" id="249248"/>
    <lineage>
        <taxon>Eukaryota</taxon>
        <taxon>Metazoa</taxon>
        <taxon>Spiralia</taxon>
        <taxon>Gnathifera</taxon>
        <taxon>Rotifera</taxon>
        <taxon>Eurotatoria</taxon>
        <taxon>Bdelloidea</taxon>
        <taxon>Adinetida</taxon>
        <taxon>Adinetidae</taxon>
        <taxon>Adineta</taxon>
    </lineage>
</organism>
<feature type="domain" description="MI" evidence="8">
    <location>
        <begin position="858"/>
        <end position="988"/>
    </location>
</feature>
<feature type="compositionally biased region" description="Basic and acidic residues" evidence="6">
    <location>
        <begin position="820"/>
        <end position="830"/>
    </location>
</feature>
<dbReference type="PROSITE" id="PS51366">
    <property type="entry name" value="MI"/>
    <property type="match status" value="1"/>
</dbReference>
<feature type="region of interest" description="Disordered" evidence="6">
    <location>
        <begin position="230"/>
        <end position="267"/>
    </location>
</feature>
<dbReference type="InterPro" id="IPR003891">
    <property type="entry name" value="Initiation_fac_eIF4g_MI"/>
</dbReference>
<reference evidence="9" key="1">
    <citation type="submission" date="2021-02" db="EMBL/GenBank/DDBJ databases">
        <authorList>
            <person name="Nowell W R."/>
        </authorList>
    </citation>
    <scope>NUCLEOTIDE SEQUENCE</scope>
</reference>
<evidence type="ECO:0000256" key="3">
    <source>
        <dbReference type="ARBA" id="ARBA00022553"/>
    </source>
</evidence>
<evidence type="ECO:0000313" key="9">
    <source>
        <dbReference type="EMBL" id="CAF1152704.1"/>
    </source>
</evidence>
<dbReference type="GO" id="GO:0003729">
    <property type="term" value="F:mRNA binding"/>
    <property type="evidence" value="ECO:0007669"/>
    <property type="project" value="TreeGrafter"/>
</dbReference>
<dbReference type="SMART" id="SM00515">
    <property type="entry name" value="eIF5C"/>
    <property type="match status" value="1"/>
</dbReference>
<dbReference type="Proteomes" id="UP000663852">
    <property type="component" value="Unassembled WGS sequence"/>
</dbReference>
<feature type="region of interest" description="Disordered" evidence="6">
    <location>
        <begin position="648"/>
        <end position="862"/>
    </location>
</feature>
<feature type="compositionally biased region" description="Acidic residues" evidence="6">
    <location>
        <begin position="258"/>
        <end position="267"/>
    </location>
</feature>
<feature type="compositionally biased region" description="Basic and acidic residues" evidence="6">
    <location>
        <begin position="648"/>
        <end position="673"/>
    </location>
</feature>
<feature type="compositionally biased region" description="Polar residues" evidence="6">
    <location>
        <begin position="322"/>
        <end position="337"/>
    </location>
</feature>
<dbReference type="SUPFAM" id="SSF48371">
    <property type="entry name" value="ARM repeat"/>
    <property type="match status" value="3"/>
</dbReference>
<feature type="region of interest" description="Disordered" evidence="6">
    <location>
        <begin position="309"/>
        <end position="354"/>
    </location>
</feature>
<keyword evidence="5" id="KW-0648">Protein biosynthesis</keyword>
<feature type="compositionally biased region" description="Polar residues" evidence="6">
    <location>
        <begin position="831"/>
        <end position="853"/>
    </location>
</feature>
<protein>
    <submittedName>
        <fullName evidence="9">Uncharacterized protein</fullName>
    </submittedName>
</protein>
<dbReference type="PROSITE" id="PS51363">
    <property type="entry name" value="W2"/>
    <property type="match status" value="1"/>
</dbReference>